<protein>
    <submittedName>
        <fullName evidence="2">AURKAIP1/COX24 domain-containing protein</fullName>
    </submittedName>
</protein>
<dbReference type="RefSeq" id="WP_312644457.1">
    <property type="nucleotide sequence ID" value="NZ_CP116968.1"/>
</dbReference>
<dbReference type="EMBL" id="CP116968">
    <property type="protein sequence ID" value="WNM60665.1"/>
    <property type="molecule type" value="Genomic_DNA"/>
</dbReference>
<dbReference type="SMART" id="SM01155">
    <property type="entry name" value="DUF1713"/>
    <property type="match status" value="1"/>
</dbReference>
<evidence type="ECO:0000313" key="3">
    <source>
        <dbReference type="Proteomes" id="UP001302494"/>
    </source>
</evidence>
<dbReference type="InterPro" id="IPR013177">
    <property type="entry name" value="Ribosomal_mS38_C"/>
</dbReference>
<dbReference type="Proteomes" id="UP001302494">
    <property type="component" value="Chromosome"/>
</dbReference>
<dbReference type="Pfam" id="PF08213">
    <property type="entry name" value="COX24_C"/>
    <property type="match status" value="1"/>
</dbReference>
<feature type="domain" description="Ribosomal protein mS38 C-terminal" evidence="1">
    <location>
        <begin position="1"/>
        <end position="31"/>
    </location>
</feature>
<dbReference type="NCBIfam" id="NF047430">
    <property type="entry name" value="ribo_bS22"/>
    <property type="match status" value="1"/>
</dbReference>
<evidence type="ECO:0000313" key="2">
    <source>
        <dbReference type="EMBL" id="WNM60665.1"/>
    </source>
</evidence>
<name>A0AA96GIA6_9BACT</name>
<keyword evidence="3" id="KW-1185">Reference proteome</keyword>
<accession>A0AA96GIA6</accession>
<organism evidence="2 3">
    <name type="scientific">Candidatus Nitrospira neomarina</name>
    <dbReference type="NCBI Taxonomy" id="3020899"/>
    <lineage>
        <taxon>Bacteria</taxon>
        <taxon>Pseudomonadati</taxon>
        <taxon>Nitrospirota</taxon>
        <taxon>Nitrospiria</taxon>
        <taxon>Nitrospirales</taxon>
        <taxon>Nitrospiraceae</taxon>
        <taxon>Nitrospira</taxon>
    </lineage>
</organism>
<evidence type="ECO:0000259" key="1">
    <source>
        <dbReference type="SMART" id="SM01155"/>
    </source>
</evidence>
<dbReference type="KEGG" id="nneo:PQG83_12945"/>
<sequence length="31" mass="3992">MSSVVKKRRKKMRKHKHKKLLRRMKFAKRRN</sequence>
<reference evidence="2 3" key="1">
    <citation type="submission" date="2023-01" db="EMBL/GenBank/DDBJ databases">
        <title>Cultivation and genomic characterization of new, ubiquitous marine nitrite-oxidizing bacteria from the Nitrospirales.</title>
        <authorList>
            <person name="Mueller A.J."/>
            <person name="Daebeler A."/>
            <person name="Herbold C.W."/>
            <person name="Kirkegaard R.H."/>
            <person name="Daims H."/>
        </authorList>
    </citation>
    <scope>NUCLEOTIDE SEQUENCE [LARGE SCALE GENOMIC DNA]</scope>
    <source>
        <strain evidence="2 3">DK</strain>
    </source>
</reference>
<gene>
    <name evidence="2" type="ORF">PQG83_12945</name>
</gene>
<proteinExistence type="predicted"/>
<dbReference type="AlphaFoldDB" id="A0AA96GIA6"/>